<keyword evidence="4" id="KW-1185">Reference proteome</keyword>
<dbReference type="InterPro" id="IPR006423">
    <property type="entry name" value="Lipo_e_P4"/>
</dbReference>
<dbReference type="SFLD" id="SFLDS00003">
    <property type="entry name" value="Haloacid_Dehalogenase"/>
    <property type="match status" value="1"/>
</dbReference>
<evidence type="ECO:0000256" key="2">
    <source>
        <dbReference type="SAM" id="SignalP"/>
    </source>
</evidence>
<dbReference type="InterPro" id="IPR036412">
    <property type="entry name" value="HAD-like_sf"/>
</dbReference>
<dbReference type="EMBL" id="AP027059">
    <property type="protein sequence ID" value="BDU51386.1"/>
    <property type="molecule type" value="Genomic_DNA"/>
</dbReference>
<dbReference type="AlphaFoldDB" id="A0AAU9D5N9"/>
<dbReference type="Gene3D" id="3.40.50.1000">
    <property type="entry name" value="HAD superfamily/HAD-like"/>
    <property type="match status" value="1"/>
</dbReference>
<dbReference type="Pfam" id="PF03767">
    <property type="entry name" value="Acid_phosphat_B"/>
    <property type="match status" value="1"/>
</dbReference>
<sequence length="273" mass="31376">MNKKLISILFIAFTVFINAEDFTEKNFENESVVAVNWVQTSGEYKALAYQAFNVAKESFLEIKKSYKGGKKLAVVVDLDETMIDNSAYAAWRILKGKGFSSSTWDEWVNSKDAKATSGAVEFSKFVNSHGGEMFYISNRSENELKDTMKNLKKLHFSKVNKDHILLKEKSSDKTKRRTEVIDNGYDIVMYVGDQLTDFSNEIYGRSNDYRNSFVDKNEYKFGKNWISIPNPTYGDFEGKGISFEYYTKMIGTATSEKEKSEMRLSRLKIWDGE</sequence>
<evidence type="ECO:0000313" key="3">
    <source>
        <dbReference type="EMBL" id="BDU51386.1"/>
    </source>
</evidence>
<dbReference type="PIRSF" id="PIRSF019271">
    <property type="entry name" value="Acid_Ptase_C"/>
    <property type="match status" value="1"/>
</dbReference>
<dbReference type="PANTHER" id="PTHR31284">
    <property type="entry name" value="ACID PHOSPHATASE-LIKE PROTEIN"/>
    <property type="match status" value="1"/>
</dbReference>
<feature type="signal peptide" evidence="2">
    <location>
        <begin position="1"/>
        <end position="19"/>
    </location>
</feature>
<proteinExistence type="predicted"/>
<dbReference type="Proteomes" id="UP001321582">
    <property type="component" value="Chromosome"/>
</dbReference>
<dbReference type="RefSeq" id="WP_307904276.1">
    <property type="nucleotide sequence ID" value="NZ_AP027059.1"/>
</dbReference>
<dbReference type="NCBIfam" id="TIGR01533">
    <property type="entry name" value="lipo_e_P4"/>
    <property type="match status" value="1"/>
</dbReference>
<dbReference type="SUPFAM" id="SSF56784">
    <property type="entry name" value="HAD-like"/>
    <property type="match status" value="1"/>
</dbReference>
<evidence type="ECO:0000256" key="1">
    <source>
        <dbReference type="ARBA" id="ARBA00022729"/>
    </source>
</evidence>
<dbReference type="CDD" id="cd07534">
    <property type="entry name" value="HAD_CAP"/>
    <property type="match status" value="1"/>
</dbReference>
<dbReference type="InterPro" id="IPR023214">
    <property type="entry name" value="HAD_sf"/>
</dbReference>
<gene>
    <name evidence="3" type="primary">hel</name>
    <name evidence="3" type="ORF">HLVA_19550</name>
</gene>
<dbReference type="KEGG" id="haby:HLVA_19550"/>
<protein>
    <submittedName>
        <fullName evidence="3">Lipoprotein E</fullName>
    </submittedName>
</protein>
<keyword evidence="3" id="KW-0449">Lipoprotein</keyword>
<dbReference type="InterPro" id="IPR005519">
    <property type="entry name" value="Acid_phosphat_B-like"/>
</dbReference>
<organism evidence="3 4">
    <name type="scientific">Haliovirga abyssi</name>
    <dbReference type="NCBI Taxonomy" id="2996794"/>
    <lineage>
        <taxon>Bacteria</taxon>
        <taxon>Fusobacteriati</taxon>
        <taxon>Fusobacteriota</taxon>
        <taxon>Fusobacteriia</taxon>
        <taxon>Fusobacteriales</taxon>
        <taxon>Haliovirgaceae</taxon>
        <taxon>Haliovirga</taxon>
    </lineage>
</organism>
<name>A0AAU9D5N9_9FUSO</name>
<keyword evidence="1 2" id="KW-0732">Signal</keyword>
<accession>A0AAU9D5N9</accession>
<reference evidence="3 4" key="1">
    <citation type="submission" date="2022-11" db="EMBL/GenBank/DDBJ databases">
        <title>Haliovirga abyssi gen. nov., sp. nov., a mesophilic fermentative bacterium isolated from the Iheya North hydrothermal field and the proposal of Haliovirgaceae fam. nov.</title>
        <authorList>
            <person name="Miyazaki U."/>
            <person name="Tame A."/>
            <person name="Miyazaki J."/>
            <person name="Takai K."/>
            <person name="Sawayama S."/>
            <person name="Kitajima M."/>
            <person name="Okamoto A."/>
            <person name="Nakagawa S."/>
        </authorList>
    </citation>
    <scope>NUCLEOTIDE SEQUENCE [LARGE SCALE GENOMIC DNA]</scope>
    <source>
        <strain evidence="3 4">IC12</strain>
    </source>
</reference>
<feature type="chain" id="PRO_5043684058" evidence="2">
    <location>
        <begin position="20"/>
        <end position="273"/>
    </location>
</feature>
<dbReference type="PANTHER" id="PTHR31284:SF10">
    <property type="entry name" value="ACID PHOSPHATASE-LIKE PROTEIN"/>
    <property type="match status" value="1"/>
</dbReference>
<evidence type="ECO:0000313" key="4">
    <source>
        <dbReference type="Proteomes" id="UP001321582"/>
    </source>
</evidence>
<dbReference type="SFLD" id="SFLDG01125">
    <property type="entry name" value="C1.1:_Acid_Phosphatase_Like"/>
    <property type="match status" value="1"/>
</dbReference>
<dbReference type="GO" id="GO:0009279">
    <property type="term" value="C:cell outer membrane"/>
    <property type="evidence" value="ECO:0007669"/>
    <property type="project" value="InterPro"/>
</dbReference>